<dbReference type="PANTHER" id="PTHR30204:SF94">
    <property type="entry name" value="HEAVY METAL-DEPENDENT TRANSCRIPTIONAL REGULATOR HI_0293-RELATED"/>
    <property type="match status" value="1"/>
</dbReference>
<dbReference type="SMART" id="SM00422">
    <property type="entry name" value="HTH_MERR"/>
    <property type="match status" value="1"/>
</dbReference>
<dbReference type="PANTHER" id="PTHR30204">
    <property type="entry name" value="REDOX-CYCLING DRUG-SENSING TRANSCRIPTIONAL ACTIVATOR SOXR"/>
    <property type="match status" value="1"/>
</dbReference>
<keyword evidence="5" id="KW-0804">Transcription</keyword>
<dbReference type="Gene3D" id="1.10.1660.10">
    <property type="match status" value="1"/>
</dbReference>
<proteinExistence type="predicted"/>
<dbReference type="InterPro" id="IPR000551">
    <property type="entry name" value="MerR-type_HTH_dom"/>
</dbReference>
<dbReference type="EMBL" id="VLJS01000071">
    <property type="protein sequence ID" value="TWH09027.1"/>
    <property type="molecule type" value="Genomic_DNA"/>
</dbReference>
<dbReference type="InterPro" id="IPR011789">
    <property type="entry name" value="CueR"/>
</dbReference>
<dbReference type="OrthoDB" id="9808480at2"/>
<dbReference type="GO" id="GO:0045893">
    <property type="term" value="P:positive regulation of DNA-templated transcription"/>
    <property type="evidence" value="ECO:0007669"/>
    <property type="project" value="InterPro"/>
</dbReference>
<dbReference type="Pfam" id="PF00376">
    <property type="entry name" value="MerR"/>
    <property type="match status" value="1"/>
</dbReference>
<keyword evidence="8" id="KW-1185">Reference proteome</keyword>
<gene>
    <name evidence="7" type="ORF">L613_004100000110</name>
</gene>
<keyword evidence="4" id="KW-0238">DNA-binding</keyword>
<dbReference type="GO" id="GO:0005507">
    <property type="term" value="F:copper ion binding"/>
    <property type="evidence" value="ECO:0007669"/>
    <property type="project" value="InterPro"/>
</dbReference>
<dbReference type="NCBIfam" id="TIGR02044">
    <property type="entry name" value="CueR"/>
    <property type="match status" value="1"/>
</dbReference>
<dbReference type="InterPro" id="IPR047057">
    <property type="entry name" value="MerR_fam"/>
</dbReference>
<evidence type="ECO:0000256" key="2">
    <source>
        <dbReference type="ARBA" id="ARBA00022490"/>
    </source>
</evidence>
<dbReference type="GO" id="GO:0005737">
    <property type="term" value="C:cytoplasm"/>
    <property type="evidence" value="ECO:0007669"/>
    <property type="project" value="UniProtKB-SubCell"/>
</dbReference>
<dbReference type="InterPro" id="IPR015358">
    <property type="entry name" value="Tscrpt_reg_MerR_DNA-bd"/>
</dbReference>
<accession>A0A562DHF0</accession>
<evidence type="ECO:0000313" key="8">
    <source>
        <dbReference type="Proteomes" id="UP000321583"/>
    </source>
</evidence>
<dbReference type="Proteomes" id="UP000321583">
    <property type="component" value="Unassembled WGS sequence"/>
</dbReference>
<protein>
    <submittedName>
        <fullName evidence="7">Cu(I)-responsive transcriptional regulator</fullName>
    </submittedName>
</protein>
<dbReference type="Pfam" id="PF09278">
    <property type="entry name" value="MerR-DNA-bind"/>
    <property type="match status" value="1"/>
</dbReference>
<evidence type="ECO:0000256" key="1">
    <source>
        <dbReference type="ARBA" id="ARBA00004496"/>
    </source>
</evidence>
<evidence type="ECO:0000313" key="7">
    <source>
        <dbReference type="EMBL" id="TWH09027.1"/>
    </source>
</evidence>
<evidence type="ECO:0000256" key="3">
    <source>
        <dbReference type="ARBA" id="ARBA00023015"/>
    </source>
</evidence>
<dbReference type="RefSeq" id="WP_147208762.1">
    <property type="nucleotide sequence ID" value="NZ_VLJS01000071.1"/>
</dbReference>
<feature type="domain" description="HTH merR-type" evidence="6">
    <location>
        <begin position="13"/>
        <end position="82"/>
    </location>
</feature>
<dbReference type="InterPro" id="IPR009061">
    <property type="entry name" value="DNA-bd_dom_put_sf"/>
</dbReference>
<dbReference type="GO" id="GO:0003677">
    <property type="term" value="F:DNA binding"/>
    <property type="evidence" value="ECO:0007669"/>
    <property type="project" value="UniProtKB-KW"/>
</dbReference>
<reference evidence="7 8" key="1">
    <citation type="submission" date="2019-07" db="EMBL/GenBank/DDBJ databases">
        <title>Genome sequencing of lignin-degrading bacterial isolates.</title>
        <authorList>
            <person name="Gladden J."/>
        </authorList>
    </citation>
    <scope>NUCLEOTIDE SEQUENCE [LARGE SCALE GENOMIC DNA]</scope>
    <source>
        <strain evidence="7 8">J19</strain>
    </source>
</reference>
<keyword evidence="3" id="KW-0805">Transcription regulation</keyword>
<evidence type="ECO:0000259" key="6">
    <source>
        <dbReference type="PROSITE" id="PS50937"/>
    </source>
</evidence>
<comment type="subcellular location">
    <subcellularLocation>
        <location evidence="1">Cytoplasm</location>
    </subcellularLocation>
</comment>
<dbReference type="GO" id="GO:0003700">
    <property type="term" value="F:DNA-binding transcription factor activity"/>
    <property type="evidence" value="ECO:0007669"/>
    <property type="project" value="InterPro"/>
</dbReference>
<sequence>MKHAAGRRADEGLYSIGQAAARSGVSAKMIRHYEDIGLAPPPPPPAAGYRLYGEADVHRLRFINRARSLGFGMKQVQVLLALWSDRSRASADVRQLALQHAAELGERIARMQAMQRTLEELASRCHGDDRPECPILDDLEGGGRD</sequence>
<dbReference type="SUPFAM" id="SSF46955">
    <property type="entry name" value="Putative DNA-binding domain"/>
    <property type="match status" value="1"/>
</dbReference>
<dbReference type="AlphaFoldDB" id="A0A562DHF0"/>
<name>A0A562DHF0_9GAMM</name>
<dbReference type="PROSITE" id="PS50937">
    <property type="entry name" value="HTH_MERR_2"/>
    <property type="match status" value="1"/>
</dbReference>
<comment type="caution">
    <text evidence="7">The sequence shown here is derived from an EMBL/GenBank/DDBJ whole genome shotgun (WGS) entry which is preliminary data.</text>
</comment>
<dbReference type="PRINTS" id="PR00040">
    <property type="entry name" value="HTHMERR"/>
</dbReference>
<organism evidence="7 8">
    <name type="scientific">Pseudoxanthomonas taiwanensis J19</name>
    <dbReference type="NCBI Taxonomy" id="935569"/>
    <lineage>
        <taxon>Bacteria</taxon>
        <taxon>Pseudomonadati</taxon>
        <taxon>Pseudomonadota</taxon>
        <taxon>Gammaproteobacteria</taxon>
        <taxon>Lysobacterales</taxon>
        <taxon>Lysobacteraceae</taxon>
        <taxon>Pseudoxanthomonas</taxon>
    </lineage>
</organism>
<evidence type="ECO:0000256" key="4">
    <source>
        <dbReference type="ARBA" id="ARBA00023125"/>
    </source>
</evidence>
<keyword evidence="2" id="KW-0963">Cytoplasm</keyword>
<evidence type="ECO:0000256" key="5">
    <source>
        <dbReference type="ARBA" id="ARBA00023163"/>
    </source>
</evidence>